<reference evidence="6" key="1">
    <citation type="journal article" date="2019" name="Int. J. Syst. Evol. Microbiol.">
        <title>The Global Catalogue of Microorganisms (GCM) 10K type strain sequencing project: providing services to taxonomists for standard genome sequencing and annotation.</title>
        <authorList>
            <consortium name="The Broad Institute Genomics Platform"/>
            <consortium name="The Broad Institute Genome Sequencing Center for Infectious Disease"/>
            <person name="Wu L."/>
            <person name="Ma J."/>
        </authorList>
    </citation>
    <scope>NUCLEOTIDE SEQUENCE [LARGE SCALE GENOMIC DNA]</scope>
    <source>
        <strain evidence="6">PJ61</strain>
    </source>
</reference>
<dbReference type="Pfam" id="PF13377">
    <property type="entry name" value="Peripla_BP_3"/>
    <property type="match status" value="1"/>
</dbReference>
<keyword evidence="2 5" id="KW-0238">DNA-binding</keyword>
<dbReference type="GO" id="GO:0003677">
    <property type="term" value="F:DNA binding"/>
    <property type="evidence" value="ECO:0007669"/>
    <property type="project" value="UniProtKB-KW"/>
</dbReference>
<comment type="caution">
    <text evidence="5">The sequence shown here is derived from an EMBL/GenBank/DDBJ whole genome shotgun (WGS) entry which is preliminary data.</text>
</comment>
<dbReference type="SUPFAM" id="SSF47413">
    <property type="entry name" value="lambda repressor-like DNA-binding domains"/>
    <property type="match status" value="1"/>
</dbReference>
<dbReference type="SMART" id="SM00354">
    <property type="entry name" value="HTH_LACI"/>
    <property type="match status" value="1"/>
</dbReference>
<gene>
    <name evidence="5" type="ORF">ACFO0G_19845</name>
</gene>
<dbReference type="CDD" id="cd01392">
    <property type="entry name" value="HTH_LacI"/>
    <property type="match status" value="1"/>
</dbReference>
<evidence type="ECO:0000313" key="6">
    <source>
        <dbReference type="Proteomes" id="UP001595778"/>
    </source>
</evidence>
<dbReference type="PROSITE" id="PS50932">
    <property type="entry name" value="HTH_LACI_2"/>
    <property type="match status" value="1"/>
</dbReference>
<feature type="domain" description="HTH lacI-type" evidence="4">
    <location>
        <begin position="13"/>
        <end position="67"/>
    </location>
</feature>
<evidence type="ECO:0000313" key="5">
    <source>
        <dbReference type="EMBL" id="MFC4398349.1"/>
    </source>
</evidence>
<dbReference type="Proteomes" id="UP001595778">
    <property type="component" value="Unassembled WGS sequence"/>
</dbReference>
<dbReference type="PROSITE" id="PS00356">
    <property type="entry name" value="HTH_LACI_1"/>
    <property type="match status" value="1"/>
</dbReference>
<evidence type="ECO:0000256" key="1">
    <source>
        <dbReference type="ARBA" id="ARBA00023015"/>
    </source>
</evidence>
<dbReference type="Gene3D" id="1.10.260.40">
    <property type="entry name" value="lambda repressor-like DNA-binding domains"/>
    <property type="match status" value="1"/>
</dbReference>
<evidence type="ECO:0000259" key="4">
    <source>
        <dbReference type="PROSITE" id="PS50932"/>
    </source>
</evidence>
<name>A0ABV8WPD9_9MICC</name>
<protein>
    <submittedName>
        <fullName evidence="5">LacI family DNA-binding transcriptional regulator</fullName>
    </submittedName>
</protein>
<evidence type="ECO:0000256" key="2">
    <source>
        <dbReference type="ARBA" id="ARBA00023125"/>
    </source>
</evidence>
<dbReference type="InterPro" id="IPR028082">
    <property type="entry name" value="Peripla_BP_I"/>
</dbReference>
<sequence length="336" mass="34238">MTPRTSGPAGRRATILDVAAAAGVSRQTVTRAMNGMTGISQETRERVQKLAAELGYTPSRFAKGLVQGARISVGLAIPDLTNPYFPAFASSVVEAATSRGWNVVVDDYGHGSGSAVDAAARLAPQVDALIGYLAPHSDEAQDIMGRRPVVALDSPGAGTAGGIAFDFHHAARLALTHLASRGCRNIAFLDSDQGGPPSGRSAAAAAVAAEAGIRLTRLQAQPSADAARVAAAGLALAAGDRPDGILAFNDLMAAGVLKALQEAGVAVPGDCAVMGMDGIPLGELITPELTTLSLDLRAVGRAAVGLLDGLLSGSIPERSPEAYLTLQHQLVLRQSA</sequence>
<dbReference type="PANTHER" id="PTHR30146">
    <property type="entry name" value="LACI-RELATED TRANSCRIPTIONAL REPRESSOR"/>
    <property type="match status" value="1"/>
</dbReference>
<keyword evidence="6" id="KW-1185">Reference proteome</keyword>
<dbReference type="Gene3D" id="3.40.50.2300">
    <property type="match status" value="2"/>
</dbReference>
<dbReference type="SUPFAM" id="SSF53822">
    <property type="entry name" value="Periplasmic binding protein-like I"/>
    <property type="match status" value="1"/>
</dbReference>
<organism evidence="5 6">
    <name type="scientific">Arthrobacter sedimenti</name>
    <dbReference type="NCBI Taxonomy" id="2694931"/>
    <lineage>
        <taxon>Bacteria</taxon>
        <taxon>Bacillati</taxon>
        <taxon>Actinomycetota</taxon>
        <taxon>Actinomycetes</taxon>
        <taxon>Micrococcales</taxon>
        <taxon>Micrococcaceae</taxon>
        <taxon>Arthrobacter</taxon>
    </lineage>
</organism>
<dbReference type="EMBL" id="JBHSDQ010000017">
    <property type="protein sequence ID" value="MFC4398349.1"/>
    <property type="molecule type" value="Genomic_DNA"/>
</dbReference>
<dbReference type="InterPro" id="IPR046335">
    <property type="entry name" value="LacI/GalR-like_sensor"/>
</dbReference>
<dbReference type="InterPro" id="IPR000843">
    <property type="entry name" value="HTH_LacI"/>
</dbReference>
<dbReference type="PANTHER" id="PTHR30146:SF109">
    <property type="entry name" value="HTH-TYPE TRANSCRIPTIONAL REGULATOR GALS"/>
    <property type="match status" value="1"/>
</dbReference>
<dbReference type="CDD" id="cd06267">
    <property type="entry name" value="PBP1_LacI_sugar_binding-like"/>
    <property type="match status" value="1"/>
</dbReference>
<dbReference type="Pfam" id="PF00356">
    <property type="entry name" value="LacI"/>
    <property type="match status" value="1"/>
</dbReference>
<keyword evidence="1" id="KW-0805">Transcription regulation</keyword>
<dbReference type="InterPro" id="IPR010982">
    <property type="entry name" value="Lambda_DNA-bd_dom_sf"/>
</dbReference>
<evidence type="ECO:0000256" key="3">
    <source>
        <dbReference type="ARBA" id="ARBA00023163"/>
    </source>
</evidence>
<accession>A0ABV8WPD9</accession>
<dbReference type="RefSeq" id="WP_376979799.1">
    <property type="nucleotide sequence ID" value="NZ_JBHSDQ010000017.1"/>
</dbReference>
<proteinExistence type="predicted"/>
<keyword evidence="3" id="KW-0804">Transcription</keyword>